<dbReference type="Gene3D" id="3.90.1310.10">
    <property type="entry name" value="Penicillin-binding protein 2a (Domain 2)"/>
    <property type="match status" value="1"/>
</dbReference>
<keyword evidence="2 3" id="KW-0472">Membrane</keyword>
<accession>A0A1F7WFT5</accession>
<dbReference type="Gene3D" id="3.40.710.10">
    <property type="entry name" value="DD-peptidase/beta-lactamase superfamily"/>
    <property type="match status" value="1"/>
</dbReference>
<dbReference type="GO" id="GO:0008658">
    <property type="term" value="F:penicillin binding"/>
    <property type="evidence" value="ECO:0007669"/>
    <property type="project" value="InterPro"/>
</dbReference>
<dbReference type="PANTHER" id="PTHR30627:SF1">
    <property type="entry name" value="PEPTIDOGLYCAN D,D-TRANSPEPTIDASE FTSI"/>
    <property type="match status" value="1"/>
</dbReference>
<dbReference type="InterPro" id="IPR001460">
    <property type="entry name" value="PCN-bd_Tpept"/>
</dbReference>
<dbReference type="PANTHER" id="PTHR30627">
    <property type="entry name" value="PEPTIDOGLYCAN D,D-TRANSPEPTIDASE"/>
    <property type="match status" value="1"/>
</dbReference>
<dbReference type="Gene3D" id="3.30.450.330">
    <property type="match status" value="1"/>
</dbReference>
<name>A0A1F7WFT5_9BACT</name>
<evidence type="ECO:0008006" key="8">
    <source>
        <dbReference type="Google" id="ProtNLM"/>
    </source>
</evidence>
<evidence type="ECO:0000259" key="5">
    <source>
        <dbReference type="Pfam" id="PF03717"/>
    </source>
</evidence>
<feature type="domain" description="Penicillin-binding protein transpeptidase" evidence="4">
    <location>
        <begin position="268"/>
        <end position="576"/>
    </location>
</feature>
<dbReference type="GO" id="GO:0005886">
    <property type="term" value="C:plasma membrane"/>
    <property type="evidence" value="ECO:0007669"/>
    <property type="project" value="TreeGrafter"/>
</dbReference>
<dbReference type="EMBL" id="MGFG01000021">
    <property type="protein sequence ID" value="OGM00905.1"/>
    <property type="molecule type" value="Genomic_DNA"/>
</dbReference>
<evidence type="ECO:0000313" key="7">
    <source>
        <dbReference type="Proteomes" id="UP000176988"/>
    </source>
</evidence>
<dbReference type="InterPro" id="IPR050515">
    <property type="entry name" value="Beta-lactam/transpept"/>
</dbReference>
<dbReference type="SUPFAM" id="SSF56519">
    <property type="entry name" value="Penicillin binding protein dimerisation domain"/>
    <property type="match status" value="1"/>
</dbReference>
<feature type="domain" description="Penicillin-binding protein dimerisation" evidence="5">
    <location>
        <begin position="71"/>
        <end position="224"/>
    </location>
</feature>
<proteinExistence type="predicted"/>
<keyword evidence="3" id="KW-1133">Transmembrane helix</keyword>
<dbReference type="GO" id="GO:0071555">
    <property type="term" value="P:cell wall organization"/>
    <property type="evidence" value="ECO:0007669"/>
    <property type="project" value="TreeGrafter"/>
</dbReference>
<dbReference type="SUPFAM" id="SSF56601">
    <property type="entry name" value="beta-lactamase/transpeptidase-like"/>
    <property type="match status" value="1"/>
</dbReference>
<comment type="subcellular location">
    <subcellularLocation>
        <location evidence="1">Membrane</location>
    </subcellularLocation>
</comment>
<dbReference type="InterPro" id="IPR036138">
    <property type="entry name" value="PBP_dimer_sf"/>
</dbReference>
<evidence type="ECO:0000256" key="2">
    <source>
        <dbReference type="ARBA" id="ARBA00023136"/>
    </source>
</evidence>
<evidence type="ECO:0000256" key="3">
    <source>
        <dbReference type="SAM" id="Phobius"/>
    </source>
</evidence>
<dbReference type="Pfam" id="PF03717">
    <property type="entry name" value="PBP_dimer"/>
    <property type="match status" value="1"/>
</dbReference>
<dbReference type="Proteomes" id="UP000176988">
    <property type="component" value="Unassembled WGS sequence"/>
</dbReference>
<comment type="caution">
    <text evidence="6">The sequence shown here is derived from an EMBL/GenBank/DDBJ whole genome shotgun (WGS) entry which is preliminary data.</text>
</comment>
<sequence>MNHYVRPINRNNRPRRASSGLVDRRFRFFQIVVLLTFILVGLRLFVLQVMSHDFYSALASNQHGIFAELFPKRGTIYLRDPRSLSGTFPVAVNKDYTLVYAVPRDIENPEMVASQVSEILGLDESLVKEKLAHQDDPYEPLARRVSDEQSDQLKALEINGIGFGSESYRFYPEKEYLSHVLGFVGSDEQGTRVGRYGIEGYWNSELSGKPGYLETERDPLGRWIGAADRQLVPAQDGSDIVLTIDRSIQYVACDRLKKAIVQYNAEGGAVVILNPNTGAVLAMCGLPDFDPNDFSEVINASAFNNPVIFEAYEPGSIFKPITMAAAVDADKVGPNTTYEDTGQVQIGPYTIRNSDGKANGVQTMTQVLEKSLNTGTIFAVRELGTESFFEYVRGFGFGTKAGIELETEVEGNISSLEKKGDIWSATASYGQGITATPLQLVTAISAIANGGKLMKPYLIDRIVSTDGRETVIEPTVVRQIISKRASTLVGGMMVRVIEDGHGKRAGVPGYWVAGKTGTAQVAKKEGGGYDEQASIGSFVGFAPVDDPKFVMLVKIDRPKDVQWAESSAAPLFGEIADFLLNYMQIPPSRPK</sequence>
<keyword evidence="3" id="KW-0812">Transmembrane</keyword>
<gene>
    <name evidence="6" type="ORF">A2480_00195</name>
</gene>
<dbReference type="InterPro" id="IPR012338">
    <property type="entry name" value="Beta-lactam/transpept-like"/>
</dbReference>
<evidence type="ECO:0000256" key="1">
    <source>
        <dbReference type="ARBA" id="ARBA00004370"/>
    </source>
</evidence>
<dbReference type="InterPro" id="IPR005311">
    <property type="entry name" value="PBP_dimer"/>
</dbReference>
<dbReference type="STRING" id="1802424.A2480_00195"/>
<dbReference type="AlphaFoldDB" id="A0A1F7WFT5"/>
<dbReference type="Pfam" id="PF00905">
    <property type="entry name" value="Transpeptidase"/>
    <property type="match status" value="1"/>
</dbReference>
<protein>
    <recommendedName>
        <fullName evidence="8">Penicillin-binding protein 2</fullName>
    </recommendedName>
</protein>
<feature type="transmembrane region" description="Helical" evidence="3">
    <location>
        <begin position="26"/>
        <end position="46"/>
    </location>
</feature>
<evidence type="ECO:0000259" key="4">
    <source>
        <dbReference type="Pfam" id="PF00905"/>
    </source>
</evidence>
<evidence type="ECO:0000313" key="6">
    <source>
        <dbReference type="EMBL" id="OGM00905.1"/>
    </source>
</evidence>
<reference evidence="6 7" key="1">
    <citation type="journal article" date="2016" name="Nat. Commun.">
        <title>Thousands of microbial genomes shed light on interconnected biogeochemical processes in an aquifer system.</title>
        <authorList>
            <person name="Anantharaman K."/>
            <person name="Brown C.T."/>
            <person name="Hug L.A."/>
            <person name="Sharon I."/>
            <person name="Castelle C.J."/>
            <person name="Probst A.J."/>
            <person name="Thomas B.C."/>
            <person name="Singh A."/>
            <person name="Wilkins M.J."/>
            <person name="Karaoz U."/>
            <person name="Brodie E.L."/>
            <person name="Williams K.H."/>
            <person name="Hubbard S.S."/>
            <person name="Banfield J.F."/>
        </authorList>
    </citation>
    <scope>NUCLEOTIDE SEQUENCE [LARGE SCALE GENOMIC DNA]</scope>
</reference>
<organism evidence="6 7">
    <name type="scientific">Candidatus Uhrbacteria bacterium RIFOXYC2_FULL_47_19</name>
    <dbReference type="NCBI Taxonomy" id="1802424"/>
    <lineage>
        <taxon>Bacteria</taxon>
        <taxon>Candidatus Uhriibacteriota</taxon>
    </lineage>
</organism>